<evidence type="ECO:0000313" key="3">
    <source>
        <dbReference type="Proteomes" id="UP001163156"/>
    </source>
</evidence>
<keyword evidence="1" id="KW-1133">Transmembrane helix</keyword>
<dbReference type="PROSITE" id="PS51257">
    <property type="entry name" value="PROKAR_LIPOPROTEIN"/>
    <property type="match status" value="1"/>
</dbReference>
<dbReference type="Proteomes" id="UP001163156">
    <property type="component" value="Chromosome"/>
</dbReference>
<protein>
    <recommendedName>
        <fullName evidence="4">DUF4878 domain-containing protein</fullName>
    </recommendedName>
</protein>
<keyword evidence="1" id="KW-0472">Membrane</keyword>
<feature type="transmembrane region" description="Helical" evidence="1">
    <location>
        <begin position="192"/>
        <end position="211"/>
    </location>
</feature>
<name>A0ABY6MK81_9BACT</name>
<evidence type="ECO:0008006" key="4">
    <source>
        <dbReference type="Google" id="ProtNLM"/>
    </source>
</evidence>
<feature type="transmembrane region" description="Helical" evidence="1">
    <location>
        <begin position="231"/>
        <end position="252"/>
    </location>
</feature>
<organism evidence="2 3">
    <name type="scientific">Algoriphagus halophytocola</name>
    <dbReference type="NCBI Taxonomy" id="2991499"/>
    <lineage>
        <taxon>Bacteria</taxon>
        <taxon>Pseudomonadati</taxon>
        <taxon>Bacteroidota</taxon>
        <taxon>Cytophagia</taxon>
        <taxon>Cytophagales</taxon>
        <taxon>Cyclobacteriaceae</taxon>
        <taxon>Algoriphagus</taxon>
    </lineage>
</organism>
<reference evidence="2" key="1">
    <citation type="submission" date="2022-10" db="EMBL/GenBank/DDBJ databases">
        <title>Algoriphagus sp. a novel bacteria isolate from halophytes salicornia europaea.</title>
        <authorList>
            <person name="Peng Y."/>
            <person name="Jiang L."/>
            <person name="Lee J."/>
        </authorList>
    </citation>
    <scope>NUCLEOTIDE SEQUENCE</scope>
    <source>
        <strain evidence="2">TR-M5</strain>
    </source>
</reference>
<sequence>MQKRQTNRILNMKRTLLLFLTLTILSGCEFISNTFDYKDKTEEFVEALLQENYDRCVELFAMGHEMARNTNPDSLKAGLGNFRNLVVDNFGSELDYSLMKSEKTWSTIEENNTPPNTTVVLVQFSNETHFGVFKVLFDDQTKKILNINTLDVKEQIPNMTLFWLFGLIVICVPIFNIYVIRLIKKSDLKKKWLKYIALVFFNVPAITYSAVGGFSFSLLSFQILLGMSFNYMGYLNSAWTLGIPLGGLYWLWKIKTRKPNEDVEQVELDKTEEEK</sequence>
<dbReference type="RefSeq" id="WP_264810905.1">
    <property type="nucleotide sequence ID" value="NZ_CP110226.1"/>
</dbReference>
<keyword evidence="3" id="KW-1185">Reference proteome</keyword>
<feature type="transmembrane region" description="Helical" evidence="1">
    <location>
        <begin position="161"/>
        <end position="180"/>
    </location>
</feature>
<keyword evidence="1" id="KW-0812">Transmembrane</keyword>
<accession>A0ABY6MK81</accession>
<gene>
    <name evidence="2" type="ORF">OM944_06740</name>
</gene>
<evidence type="ECO:0000256" key="1">
    <source>
        <dbReference type="SAM" id="Phobius"/>
    </source>
</evidence>
<evidence type="ECO:0000313" key="2">
    <source>
        <dbReference type="EMBL" id="UZD24188.1"/>
    </source>
</evidence>
<proteinExistence type="predicted"/>
<dbReference type="EMBL" id="CP110226">
    <property type="protein sequence ID" value="UZD24188.1"/>
    <property type="molecule type" value="Genomic_DNA"/>
</dbReference>